<organism evidence="2 3">
    <name type="scientific">Izhakiella capsodis</name>
    <dbReference type="NCBI Taxonomy" id="1367852"/>
    <lineage>
        <taxon>Bacteria</taxon>
        <taxon>Pseudomonadati</taxon>
        <taxon>Pseudomonadota</taxon>
        <taxon>Gammaproteobacteria</taxon>
        <taxon>Enterobacterales</taxon>
        <taxon>Erwiniaceae</taxon>
        <taxon>Izhakiella</taxon>
    </lineage>
</organism>
<evidence type="ECO:0000256" key="1">
    <source>
        <dbReference type="SAM" id="MobiDB-lite"/>
    </source>
</evidence>
<dbReference type="STRING" id="1367852.SAMN05216516_108136"/>
<dbReference type="RefSeq" id="WP_092878582.1">
    <property type="nucleotide sequence ID" value="NZ_FOVC01000008.1"/>
</dbReference>
<name>A0A1I4ZEC7_9GAMM</name>
<dbReference type="EMBL" id="FOVC01000008">
    <property type="protein sequence ID" value="SFN48616.1"/>
    <property type="molecule type" value="Genomic_DNA"/>
</dbReference>
<gene>
    <name evidence="2" type="ORF">SAMN05216516_108136</name>
</gene>
<dbReference type="PIRSF" id="PIRSF029215">
    <property type="entry name" value="UCP029215"/>
    <property type="match status" value="1"/>
</dbReference>
<sequence>MKYFFNTRLGPNRYLLGDGSLLCKDVPIARLGDQAYRAEDLPELTPDDDGEIIVTRSADEVFSPEAMASFEGMTVVILHPEDEAGEILFVDPKNWRELTIGHACNVRRGQGDQSDLLIADLVIKDALGIQAINDGLRQVSCGYNAEYDETAPGRANQYDIRGNHIALVPNGRAGVRCSIGDAQSMASKAKQWFASLRKAVKTKDSAAAEELLNNAPANMVGDDDEDDGVTTVVVKVEGPDAAVPHGAPANAVTDESSDIETRIAAIEAAVKALTDKLSPPVGDADDDEKKEEKKMTGDAGYQQDVLSRAELILPGFSLPEGSKMGTLKREVLGAALRTADGLKLIEPLSGKNPDFAKMSMATVDSIFNGASELAKSRNNSGLSLAVFTANSQSGDVAALNEKNKDFWAKKGAK</sequence>
<dbReference type="InterPro" id="IPR016913">
    <property type="entry name" value="UCP029215"/>
</dbReference>
<dbReference type="AlphaFoldDB" id="A0A1I4ZEC7"/>
<evidence type="ECO:0008006" key="4">
    <source>
        <dbReference type="Google" id="ProtNLM"/>
    </source>
</evidence>
<dbReference type="Proteomes" id="UP000242222">
    <property type="component" value="Unassembled WGS sequence"/>
</dbReference>
<accession>A0A1I4ZEC7</accession>
<feature type="region of interest" description="Disordered" evidence="1">
    <location>
        <begin position="277"/>
        <end position="300"/>
    </location>
</feature>
<evidence type="ECO:0000313" key="2">
    <source>
        <dbReference type="EMBL" id="SFN48616.1"/>
    </source>
</evidence>
<protein>
    <recommendedName>
        <fullName evidence="4">DUF2213 domain-containing protein</fullName>
    </recommendedName>
</protein>
<proteinExistence type="predicted"/>
<reference evidence="3" key="1">
    <citation type="submission" date="2016-10" db="EMBL/GenBank/DDBJ databases">
        <authorList>
            <person name="Varghese N."/>
            <person name="Submissions S."/>
        </authorList>
    </citation>
    <scope>NUCLEOTIDE SEQUENCE [LARGE SCALE GENOMIC DNA]</scope>
    <source>
        <strain evidence="3">N6PO6</strain>
    </source>
</reference>
<dbReference type="OrthoDB" id="9813763at2"/>
<keyword evidence="3" id="KW-1185">Reference proteome</keyword>
<dbReference type="Pfam" id="PF09979">
    <property type="entry name" value="DUF2213"/>
    <property type="match status" value="1"/>
</dbReference>
<evidence type="ECO:0000313" key="3">
    <source>
        <dbReference type="Proteomes" id="UP000242222"/>
    </source>
</evidence>